<dbReference type="Proteomes" id="UP001589734">
    <property type="component" value="Unassembled WGS sequence"/>
</dbReference>
<keyword evidence="1" id="KW-0732">Signal</keyword>
<protein>
    <submittedName>
        <fullName evidence="2">Uncharacterized protein</fullName>
    </submittedName>
</protein>
<sequence>MTTVKQNLCILILMVFVNSSFAQTLKISDFRKTFNYDKSTDYKQFVSKGFILLRDTISTKQKKFKFHKQNTNEIIELTFIEDGEGSEYLSILYILPNELAYKNFIAKIPTYKFKYSKRNTRYQLPTSSYSGENIYLNGLMQINEKKYYAIKYESYKDKALSVPPDFFRTNSINDSIIKSKLDKK</sequence>
<proteinExistence type="predicted"/>
<evidence type="ECO:0000256" key="1">
    <source>
        <dbReference type="SAM" id="SignalP"/>
    </source>
</evidence>
<dbReference type="RefSeq" id="WP_379686221.1">
    <property type="nucleotide sequence ID" value="NZ_JBHLYW010000007.1"/>
</dbReference>
<gene>
    <name evidence="2" type="ORF">ACFFLS_08890</name>
</gene>
<comment type="caution">
    <text evidence="2">The sequence shown here is derived from an EMBL/GenBank/DDBJ whole genome shotgun (WGS) entry which is preliminary data.</text>
</comment>
<evidence type="ECO:0000313" key="2">
    <source>
        <dbReference type="EMBL" id="MFC0077156.1"/>
    </source>
</evidence>
<reference evidence="2 3" key="1">
    <citation type="submission" date="2024-09" db="EMBL/GenBank/DDBJ databases">
        <authorList>
            <person name="Sun Q."/>
            <person name="Mori K."/>
        </authorList>
    </citation>
    <scope>NUCLEOTIDE SEQUENCE [LARGE SCALE GENOMIC DNA]</scope>
    <source>
        <strain evidence="2 3">CGMCC 1.12926</strain>
    </source>
</reference>
<keyword evidence="3" id="KW-1185">Reference proteome</keyword>
<name>A0ABV6BR77_9FLAO</name>
<evidence type="ECO:0000313" key="3">
    <source>
        <dbReference type="Proteomes" id="UP001589734"/>
    </source>
</evidence>
<organism evidence="2 3">
    <name type="scientific">Flavobacterium procerum</name>
    <dbReference type="NCBI Taxonomy" id="1455569"/>
    <lineage>
        <taxon>Bacteria</taxon>
        <taxon>Pseudomonadati</taxon>
        <taxon>Bacteroidota</taxon>
        <taxon>Flavobacteriia</taxon>
        <taxon>Flavobacteriales</taxon>
        <taxon>Flavobacteriaceae</taxon>
        <taxon>Flavobacterium</taxon>
    </lineage>
</organism>
<accession>A0ABV6BR77</accession>
<dbReference type="EMBL" id="JBHLYW010000007">
    <property type="protein sequence ID" value="MFC0077156.1"/>
    <property type="molecule type" value="Genomic_DNA"/>
</dbReference>
<feature type="signal peptide" evidence="1">
    <location>
        <begin position="1"/>
        <end position="22"/>
    </location>
</feature>
<feature type="chain" id="PRO_5045297048" evidence="1">
    <location>
        <begin position="23"/>
        <end position="184"/>
    </location>
</feature>